<organism evidence="2 3">
    <name type="scientific">Paenibacillus rigui</name>
    <dbReference type="NCBI Taxonomy" id="554312"/>
    <lineage>
        <taxon>Bacteria</taxon>
        <taxon>Bacillati</taxon>
        <taxon>Bacillota</taxon>
        <taxon>Bacilli</taxon>
        <taxon>Bacillales</taxon>
        <taxon>Paenibacillaceae</taxon>
        <taxon>Paenibacillus</taxon>
    </lineage>
</organism>
<evidence type="ECO:0000259" key="1">
    <source>
        <dbReference type="Pfam" id="PF13524"/>
    </source>
</evidence>
<feature type="domain" description="Spore protein YkvP/CgeB glycosyl transferase-like" evidence="1">
    <location>
        <begin position="460"/>
        <end position="599"/>
    </location>
</feature>
<comment type="caution">
    <text evidence="2">The sequence shown here is derived from an EMBL/GenBank/DDBJ whole genome shotgun (WGS) entry which is preliminary data.</text>
</comment>
<proteinExistence type="predicted"/>
<dbReference type="EMBL" id="NMQW01000052">
    <property type="protein sequence ID" value="OXM83056.1"/>
    <property type="molecule type" value="Genomic_DNA"/>
</dbReference>
<gene>
    <name evidence="2" type="ORF">CF651_27985</name>
</gene>
<evidence type="ECO:0000313" key="3">
    <source>
        <dbReference type="Proteomes" id="UP000215509"/>
    </source>
</evidence>
<dbReference type="InterPro" id="IPR013320">
    <property type="entry name" value="ConA-like_dom_sf"/>
</dbReference>
<dbReference type="Gene3D" id="2.60.120.200">
    <property type="match status" value="1"/>
</dbReference>
<name>A0A229UI33_9BACL</name>
<reference evidence="2 3" key="1">
    <citation type="submission" date="2017-07" db="EMBL/GenBank/DDBJ databases">
        <title>Genome sequencing and assembly of Paenibacillus rigui.</title>
        <authorList>
            <person name="Mayilraj S."/>
        </authorList>
    </citation>
    <scope>NUCLEOTIDE SEQUENCE [LARGE SCALE GENOMIC DNA]</scope>
    <source>
        <strain evidence="2 3">JCM 16352</strain>
    </source>
</reference>
<dbReference type="InterPro" id="IPR055259">
    <property type="entry name" value="YkvP/CgeB_Glyco_trans-like"/>
</dbReference>
<keyword evidence="3" id="KW-1185">Reference proteome</keyword>
<dbReference type="Pfam" id="PF13385">
    <property type="entry name" value="Laminin_G_3"/>
    <property type="match status" value="1"/>
</dbReference>
<evidence type="ECO:0000313" key="2">
    <source>
        <dbReference type="EMBL" id="OXM83056.1"/>
    </source>
</evidence>
<protein>
    <recommendedName>
        <fullName evidence="1">Spore protein YkvP/CgeB glycosyl transferase-like domain-containing protein</fullName>
    </recommendedName>
</protein>
<dbReference type="Proteomes" id="UP000215509">
    <property type="component" value="Unassembled WGS sequence"/>
</dbReference>
<dbReference type="Pfam" id="PF13524">
    <property type="entry name" value="Glyco_trans_1_2"/>
    <property type="match status" value="1"/>
</dbReference>
<dbReference type="AlphaFoldDB" id="A0A229UI33"/>
<dbReference type="OrthoDB" id="5756516at2"/>
<accession>A0A229UI33</accession>
<dbReference type="SUPFAM" id="SSF49899">
    <property type="entry name" value="Concanavalin A-like lectins/glucanases"/>
    <property type="match status" value="1"/>
</dbReference>
<sequence>MDNGHYYFSGQDLIISKSIFPSMCNNFTYEFWVKAEEQHEIDSEGITGTSGVRGKRFAVGPGVGGSPYQAGTGISVGTNGISVYEHSTGYFPATLVYPGRIVGWTHVAIVYSQRQPFLYINGEFKKAGLTSPKAAVFASGTFGGLDPYGYFVGCLDEIKLWNYPRTADQIRLSMNQPMSGNESGLAGYWKFEDGNGVEMDCTANRTPAFVYGASWRTDRIFSNGKIGIIIEVSQYDATRHFGFDLAKVFMQLNYQVEIIDLIHPRGADQLEQLLLQPDLKLLIGMNGHGIDQLSERIYMNRLPAPFLSYFVDHPMFHLHRFQFHRNIPQLIVSCVDREHLNFLDKYVSGSFKKLFAPQAAMNPVPVREIKKIKERRIDILFAGSNLNPDEHRMCWLYDKQYAVLMEEIAEKALYQYELSLPDIAEQVLLREGIPISYANDFRLMELLKHVDLYIRGRRRNEILTSLSSLPIRVITNQTYNLPTTGKIQYYPPVDLKALQTMMYDSKIVLNVLANLIYGAHERIFTAMQAGAVSLTDRNKFLTEHFKHNDTILFMEYKQDNVSQTIGQLLSQPDQLQWIADHALKKVPEHTWHARARSILNAINRY</sequence>
<dbReference type="RefSeq" id="WP_094018153.1">
    <property type="nucleotide sequence ID" value="NZ_NMQW01000052.1"/>
</dbReference>